<gene>
    <name evidence="5" type="ORF">B0174_03725</name>
</gene>
<dbReference type="InterPro" id="IPR001633">
    <property type="entry name" value="EAL_dom"/>
</dbReference>
<dbReference type="AlphaFoldDB" id="A0A363D299"/>
<dbReference type="SUPFAM" id="SSF55785">
    <property type="entry name" value="PYP-like sensor domain (PAS domain)"/>
    <property type="match status" value="1"/>
</dbReference>
<reference evidence="5 6" key="1">
    <citation type="submission" date="2017-02" db="EMBL/GenBank/DDBJ databases">
        <title>Arcobacter caeni sp. nov, a new Arcobacter species isolated from reclaimed water.</title>
        <authorList>
            <person name="Figueras M.J."/>
            <person name="Perez-Cataluna A."/>
            <person name="Salas-Masso N."/>
        </authorList>
    </citation>
    <scope>NUCLEOTIDE SEQUENCE [LARGE SCALE GENOMIC DNA]</scope>
    <source>
        <strain evidence="5 6">RW17-10</strain>
    </source>
</reference>
<proteinExistence type="predicted"/>
<dbReference type="SUPFAM" id="SSF52172">
    <property type="entry name" value="CheY-like"/>
    <property type="match status" value="1"/>
</dbReference>
<evidence type="ECO:0000313" key="5">
    <source>
        <dbReference type="EMBL" id="PUE65444.1"/>
    </source>
</evidence>
<evidence type="ECO:0000259" key="4">
    <source>
        <dbReference type="PROSITE" id="PS50883"/>
    </source>
</evidence>
<dbReference type="PROSITE" id="PS50883">
    <property type="entry name" value="EAL"/>
    <property type="match status" value="1"/>
</dbReference>
<dbReference type="GO" id="GO:0071111">
    <property type="term" value="F:cyclic-guanylate-specific phosphodiesterase activity"/>
    <property type="evidence" value="ECO:0007669"/>
    <property type="project" value="InterPro"/>
</dbReference>
<dbReference type="PROSITE" id="PS50110">
    <property type="entry name" value="RESPONSE_REGULATORY"/>
    <property type="match status" value="1"/>
</dbReference>
<protein>
    <submittedName>
        <fullName evidence="5">Diguanylate cyclase</fullName>
    </submittedName>
</protein>
<dbReference type="GO" id="GO:0000160">
    <property type="term" value="P:phosphorelay signal transduction system"/>
    <property type="evidence" value="ECO:0007669"/>
    <property type="project" value="InterPro"/>
</dbReference>
<accession>A0A363D299</accession>
<sequence length="668" mass="77918">MNAEKLEEISSLCKSLNLLYVVRDKNNENNNLKYFENFFNEVTFMDNGLEALEEFNKNKYSVIITDIKIPDFNGFDLIEKIKSIDKNIITIIYTSNEDRESFFKTIQLKIDGYLMPPFDENNFLEIINRSIESCKDKKLQIENRKKNFKIQKQYTDLVDKSAIISRTDKNGIITFVNDNFCKTSEYTREELIGKSHNIIRHPDNPAEVYKELWNTVRNKKLEWSGVIKNLTKSGKTYYIKSTIKPILDVNGDILEYVSVRSNVNTIMSDKKHLIDKIESNDLFLLIFIQIEDFDILDKFYNILTVDKIEKMFAFSMLSYLPNSYTFDNIYNIGNGRFALLADFFDFTSSQTNINEYLEVFAKNIKKSILNVDDIEYDLNIIVSYSFGKEHLYEDAKCGLDEAMNKKMNIKYANDSSIKEHIEAKKNMEVIKMVKIALDNYKIVSYFQPIINNKTKEIEKYESLVRLVDEDGNVLSPYSFLDISKKGSYYNKITHRVLENSFKILEHISTKISINLSSLDIEKEETRVKLYSLLEEYKKDTSRIVFELLEDEEVKDFAVIKAFIKRVKKLGVMIAIDDFGAGYSNFERLLEFEPDILKIDGSLVKNIATDTYSRNVVETIVSFAKKQNIITIAEFVENEEIFNILNEMGVDYSQGYYFGEPKKIILDIK</sequence>
<dbReference type="EMBL" id="MUXE01000004">
    <property type="protein sequence ID" value="PUE65444.1"/>
    <property type="molecule type" value="Genomic_DNA"/>
</dbReference>
<feature type="domain" description="PAS" evidence="3">
    <location>
        <begin position="150"/>
        <end position="219"/>
    </location>
</feature>
<dbReference type="SMART" id="SM00052">
    <property type="entry name" value="EAL"/>
    <property type="match status" value="1"/>
</dbReference>
<feature type="modified residue" description="4-aspartylphosphate" evidence="1">
    <location>
        <position position="66"/>
    </location>
</feature>
<dbReference type="Gene3D" id="3.30.450.20">
    <property type="entry name" value="PAS domain"/>
    <property type="match status" value="1"/>
</dbReference>
<evidence type="ECO:0000259" key="3">
    <source>
        <dbReference type="PROSITE" id="PS50112"/>
    </source>
</evidence>
<organism evidence="5 6">
    <name type="scientific">Arcobacter caeni</name>
    <dbReference type="NCBI Taxonomy" id="1912877"/>
    <lineage>
        <taxon>Bacteria</taxon>
        <taxon>Pseudomonadati</taxon>
        <taxon>Campylobacterota</taxon>
        <taxon>Epsilonproteobacteria</taxon>
        <taxon>Campylobacterales</taxon>
        <taxon>Arcobacteraceae</taxon>
        <taxon>Arcobacter</taxon>
    </lineage>
</organism>
<comment type="caution">
    <text evidence="5">The sequence shown here is derived from an EMBL/GenBank/DDBJ whole genome shotgun (WGS) entry which is preliminary data.</text>
</comment>
<dbReference type="CDD" id="cd01948">
    <property type="entry name" value="EAL"/>
    <property type="match status" value="1"/>
</dbReference>
<dbReference type="InterPro" id="IPR050706">
    <property type="entry name" value="Cyclic-di-GMP_PDE-like"/>
</dbReference>
<keyword evidence="6" id="KW-1185">Reference proteome</keyword>
<dbReference type="SMART" id="SM00091">
    <property type="entry name" value="PAS"/>
    <property type="match status" value="1"/>
</dbReference>
<evidence type="ECO:0000256" key="1">
    <source>
        <dbReference type="PROSITE-ProRule" id="PRU00169"/>
    </source>
</evidence>
<dbReference type="InterPro" id="IPR000014">
    <property type="entry name" value="PAS"/>
</dbReference>
<dbReference type="InterPro" id="IPR011006">
    <property type="entry name" value="CheY-like_superfamily"/>
</dbReference>
<dbReference type="Pfam" id="PF08447">
    <property type="entry name" value="PAS_3"/>
    <property type="match status" value="1"/>
</dbReference>
<dbReference type="SMART" id="SM00448">
    <property type="entry name" value="REC"/>
    <property type="match status" value="1"/>
</dbReference>
<dbReference type="RefSeq" id="WP_108558314.1">
    <property type="nucleotide sequence ID" value="NZ_MUXE01000004.1"/>
</dbReference>
<keyword evidence="1" id="KW-0597">Phosphoprotein</keyword>
<dbReference type="PANTHER" id="PTHR33121:SF79">
    <property type="entry name" value="CYCLIC DI-GMP PHOSPHODIESTERASE PDED-RELATED"/>
    <property type="match status" value="1"/>
</dbReference>
<dbReference type="Gene3D" id="3.20.20.450">
    <property type="entry name" value="EAL domain"/>
    <property type="match status" value="1"/>
</dbReference>
<name>A0A363D299_9BACT</name>
<dbReference type="SUPFAM" id="SSF141868">
    <property type="entry name" value="EAL domain-like"/>
    <property type="match status" value="1"/>
</dbReference>
<dbReference type="Pfam" id="PF00563">
    <property type="entry name" value="EAL"/>
    <property type="match status" value="1"/>
</dbReference>
<dbReference type="Gene3D" id="3.40.50.2300">
    <property type="match status" value="1"/>
</dbReference>
<dbReference type="OrthoDB" id="9790732at2"/>
<dbReference type="Proteomes" id="UP000251135">
    <property type="component" value="Unassembled WGS sequence"/>
</dbReference>
<feature type="domain" description="Response regulatory" evidence="2">
    <location>
        <begin position="17"/>
        <end position="131"/>
    </location>
</feature>
<dbReference type="InterPro" id="IPR035965">
    <property type="entry name" value="PAS-like_dom_sf"/>
</dbReference>
<dbReference type="InterPro" id="IPR001789">
    <property type="entry name" value="Sig_transdc_resp-reg_receiver"/>
</dbReference>
<dbReference type="CDD" id="cd00130">
    <property type="entry name" value="PAS"/>
    <property type="match status" value="1"/>
</dbReference>
<evidence type="ECO:0000313" key="6">
    <source>
        <dbReference type="Proteomes" id="UP000251135"/>
    </source>
</evidence>
<dbReference type="NCBIfam" id="TIGR00229">
    <property type="entry name" value="sensory_box"/>
    <property type="match status" value="1"/>
</dbReference>
<dbReference type="Pfam" id="PF00072">
    <property type="entry name" value="Response_reg"/>
    <property type="match status" value="1"/>
</dbReference>
<dbReference type="CDD" id="cd00156">
    <property type="entry name" value="REC"/>
    <property type="match status" value="1"/>
</dbReference>
<feature type="domain" description="EAL" evidence="4">
    <location>
        <begin position="426"/>
        <end position="668"/>
    </location>
</feature>
<dbReference type="InterPro" id="IPR013655">
    <property type="entry name" value="PAS_fold_3"/>
</dbReference>
<dbReference type="PANTHER" id="PTHR33121">
    <property type="entry name" value="CYCLIC DI-GMP PHOSPHODIESTERASE PDEF"/>
    <property type="match status" value="1"/>
</dbReference>
<dbReference type="PROSITE" id="PS50112">
    <property type="entry name" value="PAS"/>
    <property type="match status" value="1"/>
</dbReference>
<dbReference type="InterPro" id="IPR035919">
    <property type="entry name" value="EAL_sf"/>
</dbReference>
<evidence type="ECO:0000259" key="2">
    <source>
        <dbReference type="PROSITE" id="PS50110"/>
    </source>
</evidence>